<sequence length="882" mass="96893">MGVDIKFSVLLSITSALFLFLNFVQAQNPVPFEAQWSSASFGPDGPWQAVEVTLGDDSKVALYPGHIFQSWIINTEYCKLNNSNGCYASKAGTYNNALALQDGSGSTSGIVYEPPISDWMVGMEFAGKSPKFWVEAMQLKSGASNGPTHEVANVSLSILEDQMLAYPGGKWYPAFAGCLGIGAPNTINQSFSTDTYPVNASLVPGMLWAQQKTPSNSFSMHIGSVFSRMGGSLLYGGYDRNRLVGDVLVADNDFIDDPITLKDISIDVVQGASPFNFTTQDGLLTSGNRSMGNGLRVSVDGCAPYITLPKSTCDNIALHLPVTYDTNLGLYLWDVDSPKYSQIVSSASALSFTFLSDANTKPLTIRVPFIHLNLTLTEPLVESPAQYFPCFTGGAGRYALGRAFLQDAFLGANWGKSKWWLGQAPGPNIQLSSSISPISADDTVITPGNNNWEESWKGAWKVLTDDEANGAAPVEPPVQTGPASDVNQETSAPEGLSTGAIAGIAVGGVVVLALIGLESHHDTMTAVYIMILNSRHQRDLWRHMALRWYRTGSIMDILCYTMPSNPGLVLIHQISSSSYSASLASSAVDYPVEHGRRYHAFRPGAYFMPNDEHEMDRLDLSHATVLKLLGERLYLAPLEKDHVQNILDIGTGTGIWAMEMGDFFPEAQIYGNDLSPIQPDWVPPNVKFEVDDVESPWLDDRKYDYIFCRFMFGSIKDWPNLVKNIYDNLNPGGWAEFIDINSEYYSTDGTLTEDHAARKWNKTLLDAIGTMGREISPGPKLESWVRDAGFEKIFHKKHVVPVGPWPKDPHYKQLGLMNVMQALKGLEGFTMRVFCGVLGRTPAEVMVELAAVRKELKTLHAFHAQYDVHVVYGQKRLQGEST</sequence>
<proteinExistence type="inferred from homology"/>
<comment type="caution">
    <text evidence="5">The sequence shown here is derived from an EMBL/GenBank/DDBJ whole genome shotgun (WGS) entry which is preliminary data.</text>
</comment>
<keyword evidence="3" id="KW-0732">Signal</keyword>
<evidence type="ECO:0000313" key="6">
    <source>
        <dbReference type="Proteomes" id="UP000781932"/>
    </source>
</evidence>
<dbReference type="InterPro" id="IPR029063">
    <property type="entry name" value="SAM-dependent_MTases_sf"/>
</dbReference>
<evidence type="ECO:0000256" key="2">
    <source>
        <dbReference type="SAM" id="MobiDB-lite"/>
    </source>
</evidence>
<evidence type="ECO:0000256" key="1">
    <source>
        <dbReference type="ARBA" id="ARBA00038158"/>
    </source>
</evidence>
<dbReference type="Gene3D" id="2.40.70.10">
    <property type="entry name" value="Acid Proteases"/>
    <property type="match status" value="1"/>
</dbReference>
<dbReference type="InterPro" id="IPR021109">
    <property type="entry name" value="Peptidase_aspartic_dom_sf"/>
</dbReference>
<dbReference type="GeneID" id="62164292"/>
<dbReference type="Pfam" id="PF00026">
    <property type="entry name" value="Asp"/>
    <property type="match status" value="1"/>
</dbReference>
<dbReference type="Pfam" id="PF13489">
    <property type="entry name" value="Methyltransf_23"/>
    <property type="match status" value="1"/>
</dbReference>
<dbReference type="PROSITE" id="PS51767">
    <property type="entry name" value="PEPTIDASE_A1"/>
    <property type="match status" value="1"/>
</dbReference>
<accession>A0A9P6I520</accession>
<dbReference type="PANTHER" id="PTHR43591:SF10">
    <property type="entry name" value="ABC TRANSMEMBRANE TYPE-1 DOMAIN-CONTAINING PROTEIN-RELATED"/>
    <property type="match status" value="1"/>
</dbReference>
<keyword evidence="6" id="KW-1185">Reference proteome</keyword>
<evidence type="ECO:0000256" key="3">
    <source>
        <dbReference type="SAM" id="SignalP"/>
    </source>
</evidence>
<protein>
    <submittedName>
        <fullName evidence="5">Aspartic-type endopeptidase</fullName>
    </submittedName>
</protein>
<dbReference type="Gene3D" id="3.40.50.150">
    <property type="entry name" value="Vaccinia Virus protein VP39"/>
    <property type="match status" value="1"/>
</dbReference>
<dbReference type="SUPFAM" id="SSF53335">
    <property type="entry name" value="S-adenosyl-L-methionine-dependent methyltransferases"/>
    <property type="match status" value="1"/>
</dbReference>
<dbReference type="AlphaFoldDB" id="A0A9P6I520"/>
<dbReference type="Proteomes" id="UP000781932">
    <property type="component" value="Unassembled WGS sequence"/>
</dbReference>
<name>A0A9P6I520_9PEZI</name>
<reference evidence="5" key="2">
    <citation type="submission" date="2020-11" db="EMBL/GenBank/DDBJ databases">
        <title>Whole genome sequencing of Colletotrichum sp.</title>
        <authorList>
            <person name="Li H."/>
        </authorList>
    </citation>
    <scope>NUCLEOTIDE SEQUENCE</scope>
    <source>
        <strain evidence="5">CkLH20</strain>
    </source>
</reference>
<dbReference type="InterPro" id="IPR033121">
    <property type="entry name" value="PEPTIDASE_A1"/>
</dbReference>
<gene>
    <name evidence="5" type="ORF">CkaCkLH20_08503</name>
</gene>
<dbReference type="OrthoDB" id="4074350at2759"/>
<dbReference type="CDD" id="cd02440">
    <property type="entry name" value="AdoMet_MTases"/>
    <property type="match status" value="1"/>
</dbReference>
<organism evidence="5 6">
    <name type="scientific">Colletotrichum karsti</name>
    <dbReference type="NCBI Taxonomy" id="1095194"/>
    <lineage>
        <taxon>Eukaryota</taxon>
        <taxon>Fungi</taxon>
        <taxon>Dikarya</taxon>
        <taxon>Ascomycota</taxon>
        <taxon>Pezizomycotina</taxon>
        <taxon>Sordariomycetes</taxon>
        <taxon>Hypocreomycetidae</taxon>
        <taxon>Glomerellales</taxon>
        <taxon>Glomerellaceae</taxon>
        <taxon>Colletotrichum</taxon>
        <taxon>Colletotrichum boninense species complex</taxon>
    </lineage>
</organism>
<feature type="domain" description="Peptidase A1" evidence="4">
    <location>
        <begin position="48"/>
        <end position="422"/>
    </location>
</feature>
<dbReference type="RefSeq" id="XP_038743592.1">
    <property type="nucleotide sequence ID" value="XM_038891218.1"/>
</dbReference>
<reference evidence="5" key="1">
    <citation type="submission" date="2020-03" db="EMBL/GenBank/DDBJ databases">
        <authorList>
            <person name="He L."/>
        </authorList>
    </citation>
    <scope>NUCLEOTIDE SEQUENCE</scope>
    <source>
        <strain evidence="5">CkLH20</strain>
    </source>
</reference>
<feature type="chain" id="PRO_5040445566" evidence="3">
    <location>
        <begin position="27"/>
        <end position="882"/>
    </location>
</feature>
<dbReference type="EMBL" id="JAATWM020000028">
    <property type="protein sequence ID" value="KAF9874131.1"/>
    <property type="molecule type" value="Genomic_DNA"/>
</dbReference>
<dbReference type="PANTHER" id="PTHR43591">
    <property type="entry name" value="METHYLTRANSFERASE"/>
    <property type="match status" value="1"/>
</dbReference>
<feature type="signal peptide" evidence="3">
    <location>
        <begin position="1"/>
        <end position="26"/>
    </location>
</feature>
<dbReference type="SUPFAM" id="SSF50630">
    <property type="entry name" value="Acid proteases"/>
    <property type="match status" value="1"/>
</dbReference>
<feature type="compositionally biased region" description="Polar residues" evidence="2">
    <location>
        <begin position="481"/>
        <end position="491"/>
    </location>
</feature>
<evidence type="ECO:0000313" key="5">
    <source>
        <dbReference type="EMBL" id="KAF9874131.1"/>
    </source>
</evidence>
<evidence type="ECO:0000259" key="4">
    <source>
        <dbReference type="PROSITE" id="PS51767"/>
    </source>
</evidence>
<feature type="region of interest" description="Disordered" evidence="2">
    <location>
        <begin position="470"/>
        <end position="492"/>
    </location>
</feature>
<dbReference type="GO" id="GO:0008168">
    <property type="term" value="F:methyltransferase activity"/>
    <property type="evidence" value="ECO:0007669"/>
    <property type="project" value="TreeGrafter"/>
</dbReference>
<comment type="similarity">
    <text evidence="1">Belongs to the methyltransferase superfamily. LaeA methyltransferase family.</text>
</comment>